<sequence precursor="true">MRPPKTLLAALAAGTLLVGGGTAIAATGDSGSSTPRSGTQQQAPRGQAAPRDGRSGDPCPKGTAPRRSSGSSGSSSDGAAYSGATT</sequence>
<dbReference type="RefSeq" id="WP_012936883.1">
    <property type="nucleotide sequence ID" value="NC_013739.1"/>
</dbReference>
<keyword evidence="2" id="KW-0732">Signal</keyword>
<organism evidence="3 4">
    <name type="scientific">Conexibacter woesei (strain DSM 14684 / CCUG 47730 / CIP 108061 / JCM 11494 / NBRC 100937 / ID131577)</name>
    <dbReference type="NCBI Taxonomy" id="469383"/>
    <lineage>
        <taxon>Bacteria</taxon>
        <taxon>Bacillati</taxon>
        <taxon>Actinomycetota</taxon>
        <taxon>Thermoleophilia</taxon>
        <taxon>Solirubrobacterales</taxon>
        <taxon>Conexibacteraceae</taxon>
        <taxon>Conexibacter</taxon>
    </lineage>
</organism>
<evidence type="ECO:0000313" key="4">
    <source>
        <dbReference type="Proteomes" id="UP000008229"/>
    </source>
</evidence>
<dbReference type="HOGENOM" id="CLU_2492509_0_0_11"/>
<name>D3EZJ4_CONWI</name>
<accession>D3EZJ4</accession>
<reference evidence="4" key="2">
    <citation type="submission" date="2010-01" db="EMBL/GenBank/DDBJ databases">
        <title>The complete genome of Conexibacter woesei DSM 14684.</title>
        <authorList>
            <consortium name="US DOE Joint Genome Institute (JGI-PGF)"/>
            <person name="Lucas S."/>
            <person name="Copeland A."/>
            <person name="Lapidus A."/>
            <person name="Glavina del Rio T."/>
            <person name="Dalin E."/>
            <person name="Tice H."/>
            <person name="Bruce D."/>
            <person name="Goodwin L."/>
            <person name="Pitluck S."/>
            <person name="Kyrpides N."/>
            <person name="Mavromatis K."/>
            <person name="Ivanova N."/>
            <person name="Mikhailova N."/>
            <person name="Chertkov O."/>
            <person name="Brettin T."/>
            <person name="Detter J.C."/>
            <person name="Han C."/>
            <person name="Larimer F."/>
            <person name="Land M."/>
            <person name="Hauser L."/>
            <person name="Markowitz V."/>
            <person name="Cheng J.-F."/>
            <person name="Hugenholtz P."/>
            <person name="Woyke T."/>
            <person name="Wu D."/>
            <person name="Pukall R."/>
            <person name="Steenblock K."/>
            <person name="Schneider S."/>
            <person name="Klenk H.-P."/>
            <person name="Eisen J.A."/>
        </authorList>
    </citation>
    <scope>NUCLEOTIDE SEQUENCE [LARGE SCALE GENOMIC DNA]</scope>
    <source>
        <strain evidence="4">DSM 14684 / CIP 108061 / JCM 11494 / NBRC 100937 / ID131577</strain>
    </source>
</reference>
<evidence type="ECO:0000256" key="1">
    <source>
        <dbReference type="SAM" id="MobiDB-lite"/>
    </source>
</evidence>
<proteinExistence type="predicted"/>
<reference evidence="3 4" key="1">
    <citation type="journal article" date="2010" name="Stand. Genomic Sci.">
        <title>Complete genome sequence of Conexibacter woesei type strain (ID131577).</title>
        <authorList>
            <person name="Pukall R."/>
            <person name="Lapidus A."/>
            <person name="Glavina Del Rio T."/>
            <person name="Copeland A."/>
            <person name="Tice H."/>
            <person name="Cheng J.-F."/>
            <person name="Lucas S."/>
            <person name="Chen F."/>
            <person name="Nolan M."/>
            <person name="Bruce D."/>
            <person name="Goodwin L."/>
            <person name="Pitluck S."/>
            <person name="Mavromatis K."/>
            <person name="Ivanova N."/>
            <person name="Ovchinnikova G."/>
            <person name="Pati A."/>
            <person name="Chen A."/>
            <person name="Palaniappan K."/>
            <person name="Land M."/>
            <person name="Hauser L."/>
            <person name="Chang Y.-J."/>
            <person name="Jeffries C.D."/>
            <person name="Chain P."/>
            <person name="Meincke L."/>
            <person name="Sims D."/>
            <person name="Brettin T."/>
            <person name="Detter J.C."/>
            <person name="Rohde M."/>
            <person name="Goeker M."/>
            <person name="Bristow J."/>
            <person name="Eisen J.A."/>
            <person name="Markowitz V."/>
            <person name="Kyrpides N.C."/>
            <person name="Klenk H.-P."/>
            <person name="Hugenholtz P."/>
        </authorList>
    </citation>
    <scope>NUCLEOTIDE SEQUENCE [LARGE SCALE GENOMIC DNA]</scope>
    <source>
        <strain evidence="4">DSM 14684 / CIP 108061 / JCM 11494 / NBRC 100937 / ID131577</strain>
    </source>
</reference>
<feature type="compositionally biased region" description="Polar residues" evidence="1">
    <location>
        <begin position="29"/>
        <end position="39"/>
    </location>
</feature>
<feature type="signal peptide" evidence="2">
    <location>
        <begin position="1"/>
        <end position="25"/>
    </location>
</feature>
<gene>
    <name evidence="3" type="ordered locus">Cwoe_5427</name>
</gene>
<protein>
    <submittedName>
        <fullName evidence="3">Uncharacterized protein</fullName>
    </submittedName>
</protein>
<dbReference type="AlphaFoldDB" id="D3EZJ4"/>
<keyword evidence="4" id="KW-1185">Reference proteome</keyword>
<dbReference type="KEGG" id="cwo:Cwoe_5427"/>
<feature type="compositionally biased region" description="Low complexity" evidence="1">
    <location>
        <begin position="68"/>
        <end position="86"/>
    </location>
</feature>
<evidence type="ECO:0000313" key="3">
    <source>
        <dbReference type="EMBL" id="ADB53832.1"/>
    </source>
</evidence>
<feature type="compositionally biased region" description="Low complexity" evidence="1">
    <location>
        <begin position="40"/>
        <end position="50"/>
    </location>
</feature>
<feature type="region of interest" description="Disordered" evidence="1">
    <location>
        <begin position="22"/>
        <end position="86"/>
    </location>
</feature>
<dbReference type="Proteomes" id="UP000008229">
    <property type="component" value="Chromosome"/>
</dbReference>
<feature type="chain" id="PRO_5003044058" evidence="2">
    <location>
        <begin position="26"/>
        <end position="86"/>
    </location>
</feature>
<dbReference type="EMBL" id="CP001854">
    <property type="protein sequence ID" value="ADB53832.1"/>
    <property type="molecule type" value="Genomic_DNA"/>
</dbReference>
<evidence type="ECO:0000256" key="2">
    <source>
        <dbReference type="SAM" id="SignalP"/>
    </source>
</evidence>